<dbReference type="EMBL" id="PDCK01000045">
    <property type="protein sequence ID" value="PRQ19803.1"/>
    <property type="molecule type" value="Genomic_DNA"/>
</dbReference>
<keyword evidence="1" id="KW-0472">Membrane</keyword>
<comment type="caution">
    <text evidence="2">The sequence shown here is derived from an EMBL/GenBank/DDBJ whole genome shotgun (WGS) entry which is preliminary data.</text>
</comment>
<evidence type="ECO:0000313" key="3">
    <source>
        <dbReference type="Proteomes" id="UP000238479"/>
    </source>
</evidence>
<keyword evidence="3" id="KW-1185">Reference proteome</keyword>
<keyword evidence="1" id="KW-1133">Transmembrane helix</keyword>
<sequence>MGHGTTCSSPFSQHSLPLCGPLFLSVSFIVFYFSLPPLSPPPPPLSPSSLFSLHLSVAFFPSPFIQSFFPHPVFNCSFSKTSPLHFGILGPPPSSVNLGGTTIATPRTRNAFQICSHRF</sequence>
<feature type="transmembrane region" description="Helical" evidence="1">
    <location>
        <begin position="50"/>
        <end position="69"/>
    </location>
</feature>
<feature type="transmembrane region" description="Helical" evidence="1">
    <location>
        <begin position="20"/>
        <end position="38"/>
    </location>
</feature>
<reference evidence="2 3" key="1">
    <citation type="journal article" date="2018" name="Nat. Genet.">
        <title>The Rosa genome provides new insights in the design of modern roses.</title>
        <authorList>
            <person name="Bendahmane M."/>
        </authorList>
    </citation>
    <scope>NUCLEOTIDE SEQUENCE [LARGE SCALE GENOMIC DNA]</scope>
    <source>
        <strain evidence="3">cv. Old Blush</strain>
    </source>
</reference>
<dbReference type="AlphaFoldDB" id="A0A2P6PCZ1"/>
<proteinExistence type="predicted"/>
<dbReference type="Gramene" id="PRQ19803">
    <property type="protein sequence ID" value="PRQ19803"/>
    <property type="gene ID" value="RchiOBHm_Chr7g0221321"/>
</dbReference>
<organism evidence="2 3">
    <name type="scientific">Rosa chinensis</name>
    <name type="common">China rose</name>
    <dbReference type="NCBI Taxonomy" id="74649"/>
    <lineage>
        <taxon>Eukaryota</taxon>
        <taxon>Viridiplantae</taxon>
        <taxon>Streptophyta</taxon>
        <taxon>Embryophyta</taxon>
        <taxon>Tracheophyta</taxon>
        <taxon>Spermatophyta</taxon>
        <taxon>Magnoliopsida</taxon>
        <taxon>eudicotyledons</taxon>
        <taxon>Gunneridae</taxon>
        <taxon>Pentapetalae</taxon>
        <taxon>rosids</taxon>
        <taxon>fabids</taxon>
        <taxon>Rosales</taxon>
        <taxon>Rosaceae</taxon>
        <taxon>Rosoideae</taxon>
        <taxon>Rosoideae incertae sedis</taxon>
        <taxon>Rosa</taxon>
    </lineage>
</organism>
<evidence type="ECO:0000313" key="2">
    <source>
        <dbReference type="EMBL" id="PRQ19803.1"/>
    </source>
</evidence>
<keyword evidence="1" id="KW-0812">Transmembrane</keyword>
<accession>A0A2P6PCZ1</accession>
<protein>
    <submittedName>
        <fullName evidence="2">Uncharacterized protein</fullName>
    </submittedName>
</protein>
<evidence type="ECO:0000256" key="1">
    <source>
        <dbReference type="SAM" id="Phobius"/>
    </source>
</evidence>
<name>A0A2P6PCZ1_ROSCH</name>
<gene>
    <name evidence="2" type="ORF">RchiOBHm_Chr7g0221321</name>
</gene>
<dbReference type="Proteomes" id="UP000238479">
    <property type="component" value="Chromosome 7"/>
</dbReference>